<feature type="transmembrane region" description="Helical" evidence="1">
    <location>
        <begin position="12"/>
        <end position="33"/>
    </location>
</feature>
<reference evidence="3" key="1">
    <citation type="submission" date="2016-10" db="EMBL/GenBank/DDBJ databases">
        <authorList>
            <person name="Varghese N."/>
            <person name="Submissions S."/>
        </authorList>
    </citation>
    <scope>NUCLEOTIDE SEQUENCE [LARGE SCALE GENOMIC DNA]</scope>
    <source>
        <strain evidence="3">UNC267MFSha1.1M11</strain>
    </source>
</reference>
<evidence type="ECO:0008006" key="4">
    <source>
        <dbReference type="Google" id="ProtNLM"/>
    </source>
</evidence>
<accession>A0A1G4WGS8</accession>
<dbReference type="STRING" id="1502745.SAMN02799620_03317"/>
<organism evidence="2 3">
    <name type="scientific">Mycolicibacterium fluoranthenivorans</name>
    <dbReference type="NCBI Taxonomy" id="258505"/>
    <lineage>
        <taxon>Bacteria</taxon>
        <taxon>Bacillati</taxon>
        <taxon>Actinomycetota</taxon>
        <taxon>Actinomycetes</taxon>
        <taxon>Mycobacteriales</taxon>
        <taxon>Mycobacteriaceae</taxon>
        <taxon>Mycolicibacterium</taxon>
    </lineage>
</organism>
<gene>
    <name evidence="2" type="ORF">SAMN02799620_03317</name>
</gene>
<dbReference type="Proteomes" id="UP000199707">
    <property type="component" value="Unassembled WGS sequence"/>
</dbReference>
<sequence length="145" mass="15567">MSDQDDQQDRPTAAPFLGALVIIVIVITAIFVLNRHSGGGDPELIGTAVSGQNDALQRQDYQDFVKYTCKEQQGTQDDVLARQRNSAATRGERYVDGVGNVVVTGDRATAKATYHFNNAPDTLVGADLVLAREDGSWKICSATPG</sequence>
<name>A0A1G4WGS8_9MYCO</name>
<protein>
    <recommendedName>
        <fullName evidence="4">Lumazine-binding protein</fullName>
    </recommendedName>
</protein>
<dbReference type="InterPro" id="IPR032710">
    <property type="entry name" value="NTF2-like_dom_sf"/>
</dbReference>
<dbReference type="SUPFAM" id="SSF54427">
    <property type="entry name" value="NTF2-like"/>
    <property type="match status" value="1"/>
</dbReference>
<evidence type="ECO:0000313" key="2">
    <source>
        <dbReference type="EMBL" id="SCX22595.1"/>
    </source>
</evidence>
<dbReference type="EMBL" id="FMUB01000006">
    <property type="protein sequence ID" value="SCX22595.1"/>
    <property type="molecule type" value="Genomic_DNA"/>
</dbReference>
<keyword evidence="1" id="KW-0472">Membrane</keyword>
<dbReference type="RefSeq" id="WP_090358781.1">
    <property type="nucleotide sequence ID" value="NZ_FMUB01000006.1"/>
</dbReference>
<evidence type="ECO:0000256" key="1">
    <source>
        <dbReference type="SAM" id="Phobius"/>
    </source>
</evidence>
<proteinExistence type="predicted"/>
<keyword evidence="1" id="KW-0812">Transmembrane</keyword>
<dbReference type="AlphaFoldDB" id="A0A1G4WGS8"/>
<keyword evidence="1" id="KW-1133">Transmembrane helix</keyword>
<evidence type="ECO:0000313" key="3">
    <source>
        <dbReference type="Proteomes" id="UP000199707"/>
    </source>
</evidence>